<accession>A0A512DYT6</accession>
<dbReference type="Pfam" id="PF22725">
    <property type="entry name" value="GFO_IDH_MocA_C3"/>
    <property type="match status" value="1"/>
</dbReference>
<dbReference type="InterPro" id="IPR030827">
    <property type="entry name" value="Myo_inos_IolG"/>
</dbReference>
<dbReference type="Gene3D" id="3.30.360.10">
    <property type="entry name" value="Dihydrodipicolinate Reductase, domain 2"/>
    <property type="match status" value="1"/>
</dbReference>
<dbReference type="PANTHER" id="PTHR42840:SF3">
    <property type="entry name" value="BINDING ROSSMANN FOLD OXIDOREDUCTASE, PUTATIVE (AFU_ORTHOLOGUE AFUA_2G10240)-RELATED"/>
    <property type="match status" value="1"/>
</dbReference>
<dbReference type="SUPFAM" id="SSF55347">
    <property type="entry name" value="Glyceraldehyde-3-phosphate dehydrogenase-like, C-terminal domain"/>
    <property type="match status" value="1"/>
</dbReference>
<protein>
    <submittedName>
        <fullName evidence="5">Inositol 2-dehydrogenase</fullName>
    </submittedName>
</protein>
<dbReference type="GO" id="GO:0000166">
    <property type="term" value="F:nucleotide binding"/>
    <property type="evidence" value="ECO:0007669"/>
    <property type="project" value="InterPro"/>
</dbReference>
<dbReference type="Proteomes" id="UP000321523">
    <property type="component" value="Unassembled WGS sequence"/>
</dbReference>
<dbReference type="GO" id="GO:0016491">
    <property type="term" value="F:oxidoreductase activity"/>
    <property type="evidence" value="ECO:0007669"/>
    <property type="project" value="UniProtKB-KW"/>
</dbReference>
<dbReference type="InterPro" id="IPR055170">
    <property type="entry name" value="GFO_IDH_MocA-like_dom"/>
</dbReference>
<sequence>MISFAILGCGRIGRMHARNIKAHPRAELVGVYDVVAKAADEVAAELGSRVLGSVDEALNDPKIDAVFIASSTDTHVDLITRSAKAGKAVLCEKPIDLDIARVEACWTEIGKLDPLVMIGFNRRFDPSFKALRDRIQGGELGRLEQVVITSRDPAPPPVQYVKGSGGLFRDMTIHDFDMARYLAGDIVEVQAMGGNLIDPGIKEVGDIDAAMIVMRAASGALVHINNSRRCSYGYDQRVEAFGEKGMLQAHNRRATTVEAWGAEGTQARDPVLNFFIERYFEAYMAEINHFVDCVEKHEKPLAGFPEGREALRLADAALESLNTGRSVRLDG</sequence>
<proteinExistence type="inferred from homology"/>
<keyword evidence="6" id="KW-1185">Reference proteome</keyword>
<name>A0A512DYT6_9PROT</name>
<dbReference type="EMBL" id="BJYZ01000029">
    <property type="protein sequence ID" value="GEO41626.1"/>
    <property type="molecule type" value="Genomic_DNA"/>
</dbReference>
<dbReference type="OrthoDB" id="9792935at2"/>
<evidence type="ECO:0000256" key="1">
    <source>
        <dbReference type="ARBA" id="ARBA00010928"/>
    </source>
</evidence>
<dbReference type="AlphaFoldDB" id="A0A512DYT6"/>
<dbReference type="InterPro" id="IPR036291">
    <property type="entry name" value="NAD(P)-bd_dom_sf"/>
</dbReference>
<organism evidence="5 6">
    <name type="scientific">Skermanella aerolata</name>
    <dbReference type="NCBI Taxonomy" id="393310"/>
    <lineage>
        <taxon>Bacteria</taxon>
        <taxon>Pseudomonadati</taxon>
        <taxon>Pseudomonadota</taxon>
        <taxon>Alphaproteobacteria</taxon>
        <taxon>Rhodospirillales</taxon>
        <taxon>Azospirillaceae</taxon>
        <taxon>Skermanella</taxon>
    </lineage>
</organism>
<feature type="domain" description="Gfo/Idh/MocA-like oxidoreductase N-terminal" evidence="3">
    <location>
        <begin position="3"/>
        <end position="119"/>
    </location>
</feature>
<dbReference type="Pfam" id="PF01408">
    <property type="entry name" value="GFO_IDH_MocA"/>
    <property type="match status" value="1"/>
</dbReference>
<dbReference type="InterPro" id="IPR000683">
    <property type="entry name" value="Gfo/Idh/MocA-like_OxRdtase_N"/>
</dbReference>
<evidence type="ECO:0000259" key="4">
    <source>
        <dbReference type="Pfam" id="PF22725"/>
    </source>
</evidence>
<dbReference type="SUPFAM" id="SSF51735">
    <property type="entry name" value="NAD(P)-binding Rossmann-fold domains"/>
    <property type="match status" value="1"/>
</dbReference>
<evidence type="ECO:0000313" key="5">
    <source>
        <dbReference type="EMBL" id="GEO41626.1"/>
    </source>
</evidence>
<evidence type="ECO:0000259" key="3">
    <source>
        <dbReference type="Pfam" id="PF01408"/>
    </source>
</evidence>
<comment type="caution">
    <text evidence="5">The sequence shown here is derived from an EMBL/GenBank/DDBJ whole genome shotgun (WGS) entry which is preliminary data.</text>
</comment>
<reference evidence="5 6" key="1">
    <citation type="submission" date="2019-07" db="EMBL/GenBank/DDBJ databases">
        <title>Whole genome shotgun sequence of Skermanella aerolata NBRC 106429.</title>
        <authorList>
            <person name="Hosoyama A."/>
            <person name="Uohara A."/>
            <person name="Ohji S."/>
            <person name="Ichikawa N."/>
        </authorList>
    </citation>
    <scope>NUCLEOTIDE SEQUENCE [LARGE SCALE GENOMIC DNA]</scope>
    <source>
        <strain evidence="5 6">NBRC 106429</strain>
    </source>
</reference>
<dbReference type="RefSeq" id="WP_044432726.1">
    <property type="nucleotide sequence ID" value="NZ_BJYZ01000029.1"/>
</dbReference>
<dbReference type="NCBIfam" id="TIGR04380">
    <property type="entry name" value="myo_inos_iolG"/>
    <property type="match status" value="1"/>
</dbReference>
<evidence type="ECO:0000256" key="2">
    <source>
        <dbReference type="ARBA" id="ARBA00023002"/>
    </source>
</evidence>
<dbReference type="PANTHER" id="PTHR42840">
    <property type="entry name" value="NAD(P)-BINDING ROSSMANN-FOLD SUPERFAMILY PROTEIN-RELATED"/>
    <property type="match status" value="1"/>
</dbReference>
<keyword evidence="2" id="KW-0560">Oxidoreductase</keyword>
<gene>
    <name evidence="5" type="ORF">SAE02_57740</name>
</gene>
<feature type="domain" description="GFO/IDH/MocA-like oxidoreductase" evidence="4">
    <location>
        <begin position="128"/>
        <end position="247"/>
    </location>
</feature>
<evidence type="ECO:0000313" key="6">
    <source>
        <dbReference type="Proteomes" id="UP000321523"/>
    </source>
</evidence>
<dbReference type="Gene3D" id="3.40.50.720">
    <property type="entry name" value="NAD(P)-binding Rossmann-like Domain"/>
    <property type="match status" value="1"/>
</dbReference>
<comment type="similarity">
    <text evidence="1">Belongs to the Gfo/Idh/MocA family.</text>
</comment>